<protein>
    <submittedName>
        <fullName evidence="8">Major facilitator superfamily domain-containing protein</fullName>
    </submittedName>
</protein>
<dbReference type="Proteomes" id="UP000326950">
    <property type="component" value="Unassembled WGS sequence"/>
</dbReference>
<dbReference type="GO" id="GO:0016020">
    <property type="term" value="C:membrane"/>
    <property type="evidence" value="ECO:0007669"/>
    <property type="project" value="UniProtKB-SubCell"/>
</dbReference>
<dbReference type="InterPro" id="IPR020846">
    <property type="entry name" value="MFS_dom"/>
</dbReference>
<keyword evidence="3 6" id="KW-0812">Transmembrane</keyword>
<dbReference type="EMBL" id="ML738591">
    <property type="protein sequence ID" value="KAE8166948.1"/>
    <property type="molecule type" value="Genomic_DNA"/>
</dbReference>
<evidence type="ECO:0000313" key="9">
    <source>
        <dbReference type="Proteomes" id="UP000326950"/>
    </source>
</evidence>
<feature type="domain" description="Major facilitator superfamily (MFS) profile" evidence="7">
    <location>
        <begin position="58"/>
        <end position="485"/>
    </location>
</feature>
<dbReference type="Gene3D" id="1.20.1250.20">
    <property type="entry name" value="MFS general substrate transporter like domains"/>
    <property type="match status" value="1"/>
</dbReference>
<evidence type="ECO:0000256" key="4">
    <source>
        <dbReference type="ARBA" id="ARBA00022989"/>
    </source>
</evidence>
<feature type="transmembrane region" description="Helical" evidence="6">
    <location>
        <begin position="325"/>
        <end position="344"/>
    </location>
</feature>
<dbReference type="SUPFAM" id="SSF103473">
    <property type="entry name" value="MFS general substrate transporter"/>
    <property type="match status" value="1"/>
</dbReference>
<gene>
    <name evidence="8" type="ORF">BDV40DRAFT_313645</name>
</gene>
<feature type="transmembrane region" description="Helical" evidence="6">
    <location>
        <begin position="125"/>
        <end position="143"/>
    </location>
</feature>
<feature type="transmembrane region" description="Helical" evidence="6">
    <location>
        <begin position="218"/>
        <end position="241"/>
    </location>
</feature>
<name>A0A5N6V7G7_ASPTM</name>
<sequence length="485" mass="53893">MKAESVFLLTSTHHIEQYVVENPKDQNRRSVPTALIDWSPEERRQREKALVRKVDTRLLVIMLVMYILNYLDRNNIAAAKLAGLQDDLNLKGEQYQVCVSILFVGYLLMQVPSNMILNKFGKPSIYLPGCMVVWGLISCLTAVTKDFGGLLAVRFFLGFVEAAYFPGCLYLLSAWYTRKELVKRTALLYAGSLISGAFSGLISAGITSGLNGARGIAAWRWLFIIEGSLTIFVALFAFFIVPDLPRTTPWLSENEKVLAAWRLEEDIGEDDWVNSEHQSMFHGAKLAILDPKAWLLLGVIYGCTSSGAVTTFFPSVMSGLGKNNIDTLLLTTPPYLIGTIIVLIHAWNADRTGERYLHLCLPPIFAIVSFVLYMAGKNFAALLPRPASKRAAALAFINCLSNVAQIYTPYLYPDSAAPRYITAFSVNIGMCSMTIIFSTILRIYLGRLNRKLDREEGADLPTSAGSSEGHDVSELVVNRGFRFLL</sequence>
<dbReference type="PANTHER" id="PTHR43791:SF92">
    <property type="entry name" value="AGL026WP"/>
    <property type="match status" value="1"/>
</dbReference>
<feature type="transmembrane region" description="Helical" evidence="6">
    <location>
        <begin position="155"/>
        <end position="175"/>
    </location>
</feature>
<feature type="transmembrane region" description="Helical" evidence="6">
    <location>
        <begin position="94"/>
        <end position="113"/>
    </location>
</feature>
<evidence type="ECO:0000256" key="3">
    <source>
        <dbReference type="ARBA" id="ARBA00022692"/>
    </source>
</evidence>
<dbReference type="GO" id="GO:0022857">
    <property type="term" value="F:transmembrane transporter activity"/>
    <property type="evidence" value="ECO:0007669"/>
    <property type="project" value="InterPro"/>
</dbReference>
<evidence type="ECO:0000256" key="5">
    <source>
        <dbReference type="ARBA" id="ARBA00023136"/>
    </source>
</evidence>
<dbReference type="AlphaFoldDB" id="A0A5N6V7G7"/>
<keyword evidence="4 6" id="KW-1133">Transmembrane helix</keyword>
<reference evidence="8 9" key="1">
    <citation type="submission" date="2019-04" db="EMBL/GenBank/DDBJ databases">
        <title>Friends and foes A comparative genomics study of 23 Aspergillus species from section Flavi.</title>
        <authorList>
            <consortium name="DOE Joint Genome Institute"/>
            <person name="Kjaerbolling I."/>
            <person name="Vesth T."/>
            <person name="Frisvad J.C."/>
            <person name="Nybo J.L."/>
            <person name="Theobald S."/>
            <person name="Kildgaard S."/>
            <person name="Isbrandt T."/>
            <person name="Kuo A."/>
            <person name="Sato A."/>
            <person name="Lyhne E.K."/>
            <person name="Kogle M.E."/>
            <person name="Wiebenga A."/>
            <person name="Kun R.S."/>
            <person name="Lubbers R.J."/>
            <person name="Makela M.R."/>
            <person name="Barry K."/>
            <person name="Chovatia M."/>
            <person name="Clum A."/>
            <person name="Daum C."/>
            <person name="Haridas S."/>
            <person name="He G."/>
            <person name="LaButti K."/>
            <person name="Lipzen A."/>
            <person name="Mondo S."/>
            <person name="Riley R."/>
            <person name="Salamov A."/>
            <person name="Simmons B.A."/>
            <person name="Magnuson J.K."/>
            <person name="Henrissat B."/>
            <person name="Mortensen U.H."/>
            <person name="Larsen T.O."/>
            <person name="Devries R.P."/>
            <person name="Grigoriev I.V."/>
            <person name="Machida M."/>
            <person name="Baker S.E."/>
            <person name="Andersen M.R."/>
        </authorList>
    </citation>
    <scope>NUCLEOTIDE SEQUENCE [LARGE SCALE GENOMIC DNA]</scope>
    <source>
        <strain evidence="8 9">CBS 117626</strain>
    </source>
</reference>
<dbReference type="OrthoDB" id="2250022at2759"/>
<dbReference type="FunFam" id="1.20.1250.20:FF:000057">
    <property type="entry name" value="MFS general substrate transporter"/>
    <property type="match status" value="1"/>
</dbReference>
<evidence type="ECO:0000256" key="1">
    <source>
        <dbReference type="ARBA" id="ARBA00004141"/>
    </source>
</evidence>
<keyword evidence="9" id="KW-1185">Reference proteome</keyword>
<dbReference type="InterPro" id="IPR011701">
    <property type="entry name" value="MFS"/>
</dbReference>
<organism evidence="8 9">
    <name type="scientific">Aspergillus tamarii</name>
    <dbReference type="NCBI Taxonomy" id="41984"/>
    <lineage>
        <taxon>Eukaryota</taxon>
        <taxon>Fungi</taxon>
        <taxon>Dikarya</taxon>
        <taxon>Ascomycota</taxon>
        <taxon>Pezizomycotina</taxon>
        <taxon>Eurotiomycetes</taxon>
        <taxon>Eurotiomycetidae</taxon>
        <taxon>Eurotiales</taxon>
        <taxon>Aspergillaceae</taxon>
        <taxon>Aspergillus</taxon>
        <taxon>Aspergillus subgen. Circumdati</taxon>
    </lineage>
</organism>
<evidence type="ECO:0000259" key="7">
    <source>
        <dbReference type="PROSITE" id="PS50850"/>
    </source>
</evidence>
<dbReference type="Pfam" id="PF07690">
    <property type="entry name" value="MFS_1"/>
    <property type="match status" value="1"/>
</dbReference>
<evidence type="ECO:0000256" key="6">
    <source>
        <dbReference type="SAM" id="Phobius"/>
    </source>
</evidence>
<feature type="transmembrane region" description="Helical" evidence="6">
    <location>
        <begin position="54"/>
        <end position="71"/>
    </location>
</feature>
<proteinExistence type="predicted"/>
<feature type="transmembrane region" description="Helical" evidence="6">
    <location>
        <begin position="293"/>
        <end position="313"/>
    </location>
</feature>
<evidence type="ECO:0000313" key="8">
    <source>
        <dbReference type="EMBL" id="KAE8166948.1"/>
    </source>
</evidence>
<feature type="transmembrane region" description="Helical" evidence="6">
    <location>
        <begin position="356"/>
        <end position="376"/>
    </location>
</feature>
<dbReference type="InterPro" id="IPR036259">
    <property type="entry name" value="MFS_trans_sf"/>
</dbReference>
<feature type="transmembrane region" description="Helical" evidence="6">
    <location>
        <begin position="420"/>
        <end position="445"/>
    </location>
</feature>
<dbReference type="PROSITE" id="PS50850">
    <property type="entry name" value="MFS"/>
    <property type="match status" value="1"/>
</dbReference>
<comment type="subcellular location">
    <subcellularLocation>
        <location evidence="1">Membrane</location>
        <topology evidence="1">Multi-pass membrane protein</topology>
    </subcellularLocation>
</comment>
<evidence type="ECO:0000256" key="2">
    <source>
        <dbReference type="ARBA" id="ARBA00022448"/>
    </source>
</evidence>
<accession>A0A5N6V7G7</accession>
<keyword evidence="5 6" id="KW-0472">Membrane</keyword>
<dbReference type="PANTHER" id="PTHR43791">
    <property type="entry name" value="PERMEASE-RELATED"/>
    <property type="match status" value="1"/>
</dbReference>
<keyword evidence="2" id="KW-0813">Transport</keyword>
<feature type="transmembrane region" description="Helical" evidence="6">
    <location>
        <begin position="187"/>
        <end position="206"/>
    </location>
</feature>